<dbReference type="GeneID" id="15041772"/>
<proteinExistence type="predicted"/>
<protein>
    <submittedName>
        <fullName evidence="2">Putative membrane protein</fullName>
    </submittedName>
</protein>
<keyword evidence="1" id="KW-0472">Membrane</keyword>
<evidence type="ECO:0000313" key="3">
    <source>
        <dbReference type="Proteomes" id="UP000011865"/>
    </source>
</evidence>
<dbReference type="Pfam" id="PF23828">
    <property type="entry name" value="DUF7198"/>
    <property type="match status" value="1"/>
</dbReference>
<dbReference type="Proteomes" id="UP000011865">
    <property type="component" value="Segment"/>
</dbReference>
<keyword evidence="1" id="KW-1133">Transmembrane helix</keyword>
<dbReference type="KEGG" id="vg:15041772"/>
<evidence type="ECO:0000313" key="2">
    <source>
        <dbReference type="EMBL" id="AFQ96323.1"/>
    </source>
</evidence>
<keyword evidence="1" id="KW-0812">Transmembrane</keyword>
<evidence type="ECO:0000256" key="1">
    <source>
        <dbReference type="SAM" id="Phobius"/>
    </source>
</evidence>
<name>M4HN53_9CAUD</name>
<gene>
    <name evidence="2" type="primary">orf015</name>
</gene>
<dbReference type="OrthoDB" id="9029at10239"/>
<organism evidence="2 3">
    <name type="scientific">Bacillus phage vB_BceM_Bc431v3</name>
    <dbReference type="NCBI Taxonomy" id="1195072"/>
    <lineage>
        <taxon>Viruses</taxon>
        <taxon>Duplodnaviria</taxon>
        <taxon>Heunggongvirae</taxon>
        <taxon>Uroviricota</taxon>
        <taxon>Caudoviricetes</taxon>
        <taxon>Herelleviridae</taxon>
        <taxon>Bastillevirinae</taxon>
        <taxon>Caeruleovirus</taxon>
        <taxon>Caeruleovirus Bc431</taxon>
    </lineage>
</organism>
<accession>M4HN53</accession>
<sequence>MTEADHNITVAILGLSGVLLYTVILFIGYIKAVERVQEEAETEENIRILVKDIFEEVKNTIERGEDNMTETNMVDKRKPFEAEGSLWVDGTTQGGFLMPLIKPEIKNTLTLKDLVTRKPTYDNYTEVVELLAELAKKTFTDFKFYIAKSDDETKDYNFVQVVSKYEDDPYTHKLIFSKGVEYGLDSAELSRRFAYHVSEGNVLPLGEGMKILLEDGTGQCPTGVSPITNGLEGTEIAFIFGFIQEKNYDSWKENTFPKKDEE</sequence>
<dbReference type="InterPro" id="IPR055622">
    <property type="entry name" value="DUF7198"/>
</dbReference>
<feature type="transmembrane region" description="Helical" evidence="1">
    <location>
        <begin position="6"/>
        <end position="30"/>
    </location>
</feature>
<reference evidence="2 3" key="1">
    <citation type="journal article" date="2013" name="Virol. J.">
        <title>Genome sequence and analysis of a broad-host range lytic bacteriophage that infects the Bacillus cereus group.</title>
        <authorList>
            <person name="El-Arabi T.F."/>
            <person name="Griffiths M.W."/>
            <person name="She Y.M."/>
            <person name="Villegas A."/>
            <person name="Lingohr E.J."/>
            <person name="Kropinski A.M."/>
        </authorList>
    </citation>
    <scope>NUCLEOTIDE SEQUENCE [LARGE SCALE GENOMIC DNA]</scope>
</reference>
<keyword evidence="3" id="KW-1185">Reference proteome</keyword>
<dbReference type="RefSeq" id="YP_007676913.1">
    <property type="nucleotide sequence ID" value="NC_020873.1"/>
</dbReference>
<dbReference type="EMBL" id="JX094431">
    <property type="protein sequence ID" value="AFQ96323.1"/>
    <property type="molecule type" value="Genomic_DNA"/>
</dbReference>